<proteinExistence type="predicted"/>
<accession>A0A3S4BZT0</accession>
<dbReference type="RefSeq" id="WP_129611438.1">
    <property type="nucleotide sequence ID" value="NZ_NPEW01000155.1"/>
</dbReference>
<dbReference type="AlphaFoldDB" id="A0A3S4BZT0"/>
<name>A0A3S4BZT0_9BRAD</name>
<reference evidence="3" key="1">
    <citation type="submission" date="2018-10" db="EMBL/GenBank/DDBJ databases">
        <authorList>
            <person name="Peiro R."/>
            <person name="Begona"/>
            <person name="Cbmso G."/>
            <person name="Lopez M."/>
            <person name="Gonzalez S."/>
            <person name="Sacristan E."/>
            <person name="Castillo E."/>
        </authorList>
    </citation>
    <scope>NUCLEOTIDE SEQUENCE [LARGE SCALE GENOMIC DNA]</scope>
</reference>
<evidence type="ECO:0000256" key="1">
    <source>
        <dbReference type="SAM" id="MobiDB-lite"/>
    </source>
</evidence>
<feature type="region of interest" description="Disordered" evidence="1">
    <location>
        <begin position="96"/>
        <end position="119"/>
    </location>
</feature>
<gene>
    <name evidence="2" type="ORF">RHODGE_RHODGE_04687</name>
</gene>
<evidence type="ECO:0000313" key="2">
    <source>
        <dbReference type="EMBL" id="VCU11474.1"/>
    </source>
</evidence>
<dbReference type="Proteomes" id="UP000289200">
    <property type="component" value="Unassembled WGS sequence"/>
</dbReference>
<dbReference type="EMBL" id="UWOC01000202">
    <property type="protein sequence ID" value="VCU11474.1"/>
    <property type="molecule type" value="Genomic_DNA"/>
</dbReference>
<organism evidence="2 3">
    <name type="scientific">Rhodoplanes serenus</name>
    <dbReference type="NCBI Taxonomy" id="200615"/>
    <lineage>
        <taxon>Bacteria</taxon>
        <taxon>Pseudomonadati</taxon>
        <taxon>Pseudomonadota</taxon>
        <taxon>Alphaproteobacteria</taxon>
        <taxon>Hyphomicrobiales</taxon>
        <taxon>Nitrobacteraceae</taxon>
        <taxon>Rhodoplanes</taxon>
    </lineage>
</organism>
<keyword evidence="3" id="KW-1185">Reference proteome</keyword>
<evidence type="ECO:0000313" key="3">
    <source>
        <dbReference type="Proteomes" id="UP000289200"/>
    </source>
</evidence>
<sequence>MPRRSPPVAKKAAQARRVVLICVAFVVMMAMATIADRTFDGPIRQLLSTAPVERQVSHVGSIRLAPGRDGRCPEMQFDNDSGIIVPIGSAVCEIDETPPAWGSGGTNRMDSIREGFRRR</sequence>
<comment type="caution">
    <text evidence="2">The sequence shown here is derived from an EMBL/GenBank/DDBJ whole genome shotgun (WGS) entry which is preliminary data.</text>
</comment>
<feature type="compositionally biased region" description="Basic and acidic residues" evidence="1">
    <location>
        <begin position="110"/>
        <end position="119"/>
    </location>
</feature>
<dbReference type="OrthoDB" id="7960577at2"/>
<protein>
    <submittedName>
        <fullName evidence="2">Uncharacterized protein</fullName>
    </submittedName>
</protein>